<dbReference type="InterPro" id="IPR027417">
    <property type="entry name" value="P-loop_NTPase"/>
</dbReference>
<evidence type="ECO:0000256" key="9">
    <source>
        <dbReference type="SAM" id="Phobius"/>
    </source>
</evidence>
<name>E4WU43_OIKDI</name>
<evidence type="ECO:0000256" key="8">
    <source>
        <dbReference type="ARBA" id="ARBA00023136"/>
    </source>
</evidence>
<dbReference type="CDD" id="cd03263">
    <property type="entry name" value="ABC_subfamily_A"/>
    <property type="match status" value="2"/>
</dbReference>
<dbReference type="Pfam" id="PF12698">
    <property type="entry name" value="ABC2_membrane_3"/>
    <property type="match status" value="2"/>
</dbReference>
<keyword evidence="5" id="KW-0547">Nucleotide-binding</keyword>
<evidence type="ECO:0000256" key="2">
    <source>
        <dbReference type="ARBA" id="ARBA00008869"/>
    </source>
</evidence>
<dbReference type="GO" id="GO:0016020">
    <property type="term" value="C:membrane"/>
    <property type="evidence" value="ECO:0007669"/>
    <property type="project" value="UniProtKB-SubCell"/>
</dbReference>
<dbReference type="InterPro" id="IPR026082">
    <property type="entry name" value="ABCA"/>
</dbReference>
<dbReference type="SMART" id="SM00382">
    <property type="entry name" value="AAA"/>
    <property type="match status" value="2"/>
</dbReference>
<gene>
    <name evidence="11" type="ORF">GSOID_T00006066001</name>
</gene>
<feature type="transmembrane region" description="Helical" evidence="9">
    <location>
        <begin position="1020"/>
        <end position="1041"/>
    </location>
</feature>
<dbReference type="GO" id="GO:0005524">
    <property type="term" value="F:ATP binding"/>
    <property type="evidence" value="ECO:0007669"/>
    <property type="project" value="UniProtKB-KW"/>
</dbReference>
<dbReference type="InterPro" id="IPR003593">
    <property type="entry name" value="AAA+_ATPase"/>
</dbReference>
<dbReference type="EMBL" id="FN653016">
    <property type="protein sequence ID" value="CBY06989.1"/>
    <property type="molecule type" value="Genomic_DNA"/>
</dbReference>
<keyword evidence="6" id="KW-0067">ATP-binding</keyword>
<evidence type="ECO:0000256" key="1">
    <source>
        <dbReference type="ARBA" id="ARBA00004141"/>
    </source>
</evidence>
<reference evidence="11" key="1">
    <citation type="journal article" date="2010" name="Science">
        <title>Plasticity of animal genome architecture unmasked by rapid evolution of a pelagic tunicate.</title>
        <authorList>
            <person name="Denoeud F."/>
            <person name="Henriet S."/>
            <person name="Mungpakdee S."/>
            <person name="Aury J.M."/>
            <person name="Da Silva C."/>
            <person name="Brinkmann H."/>
            <person name="Mikhaleva J."/>
            <person name="Olsen L.C."/>
            <person name="Jubin C."/>
            <person name="Canestro C."/>
            <person name="Bouquet J.M."/>
            <person name="Danks G."/>
            <person name="Poulain J."/>
            <person name="Campsteijn C."/>
            <person name="Adamski M."/>
            <person name="Cross I."/>
            <person name="Yadetie F."/>
            <person name="Muffato M."/>
            <person name="Louis A."/>
            <person name="Butcher S."/>
            <person name="Tsagkogeorga G."/>
            <person name="Konrad A."/>
            <person name="Singh S."/>
            <person name="Jensen M.F."/>
            <person name="Cong E.H."/>
            <person name="Eikeseth-Otteraa H."/>
            <person name="Noel B."/>
            <person name="Anthouard V."/>
            <person name="Porcel B.M."/>
            <person name="Kachouri-Lafond R."/>
            <person name="Nishino A."/>
            <person name="Ugolini M."/>
            <person name="Chourrout P."/>
            <person name="Nishida H."/>
            <person name="Aasland R."/>
            <person name="Huzurbazar S."/>
            <person name="Westhof E."/>
            <person name="Delsuc F."/>
            <person name="Lehrach H."/>
            <person name="Reinhardt R."/>
            <person name="Weissenbach J."/>
            <person name="Roy S.W."/>
            <person name="Artiguenave F."/>
            <person name="Postlethwait J.H."/>
            <person name="Manak J.R."/>
            <person name="Thompson E.M."/>
            <person name="Jaillon O."/>
            <person name="Du Pasquier L."/>
            <person name="Boudinot P."/>
            <person name="Liberles D.A."/>
            <person name="Volff J.N."/>
            <person name="Philippe H."/>
            <person name="Lenhard B."/>
            <person name="Roest Crollius H."/>
            <person name="Wincker P."/>
            <person name="Chourrout D."/>
        </authorList>
    </citation>
    <scope>NUCLEOTIDE SEQUENCE [LARGE SCALE GENOMIC DNA]</scope>
</reference>
<evidence type="ECO:0000256" key="5">
    <source>
        <dbReference type="ARBA" id="ARBA00022741"/>
    </source>
</evidence>
<evidence type="ECO:0000259" key="10">
    <source>
        <dbReference type="PROSITE" id="PS50893"/>
    </source>
</evidence>
<dbReference type="PROSITE" id="PS50893">
    <property type="entry name" value="ABC_TRANSPORTER_2"/>
    <property type="match status" value="2"/>
</dbReference>
<dbReference type="InParanoid" id="E4WU43"/>
<keyword evidence="7 9" id="KW-1133">Transmembrane helix</keyword>
<dbReference type="PANTHER" id="PTHR19229">
    <property type="entry name" value="ATP-BINDING CASSETTE TRANSPORTER SUBFAMILY A ABCA"/>
    <property type="match status" value="1"/>
</dbReference>
<feature type="transmembrane region" description="Helical" evidence="9">
    <location>
        <begin position="894"/>
        <end position="915"/>
    </location>
</feature>
<feature type="transmembrane region" description="Helical" evidence="9">
    <location>
        <begin position="154"/>
        <end position="174"/>
    </location>
</feature>
<dbReference type="Gene3D" id="3.40.50.300">
    <property type="entry name" value="P-loop containing nucleotide triphosphate hydrolases"/>
    <property type="match status" value="2"/>
</dbReference>
<evidence type="ECO:0000256" key="6">
    <source>
        <dbReference type="ARBA" id="ARBA00022840"/>
    </source>
</evidence>
<comment type="subcellular location">
    <subcellularLocation>
        <location evidence="1">Membrane</location>
        <topology evidence="1">Multi-pass membrane protein</topology>
    </subcellularLocation>
</comment>
<dbReference type="GO" id="GO:0016887">
    <property type="term" value="F:ATP hydrolysis activity"/>
    <property type="evidence" value="ECO:0007669"/>
    <property type="project" value="InterPro"/>
</dbReference>
<dbReference type="PROSITE" id="PS00211">
    <property type="entry name" value="ABC_TRANSPORTER_1"/>
    <property type="match status" value="1"/>
</dbReference>
<feature type="transmembrane region" description="Helical" evidence="9">
    <location>
        <begin position="815"/>
        <end position="835"/>
    </location>
</feature>
<dbReference type="InterPro" id="IPR013525">
    <property type="entry name" value="ABC2_TM"/>
</dbReference>
<dbReference type="InterPro" id="IPR017871">
    <property type="entry name" value="ABC_transporter-like_CS"/>
</dbReference>
<feature type="transmembrane region" description="Helical" evidence="9">
    <location>
        <begin position="86"/>
        <end position="112"/>
    </location>
</feature>
<keyword evidence="8 9" id="KW-0472">Membrane</keyword>
<keyword evidence="12" id="KW-1185">Reference proteome</keyword>
<evidence type="ECO:0000256" key="4">
    <source>
        <dbReference type="ARBA" id="ARBA00022692"/>
    </source>
</evidence>
<accession>E4WU43</accession>
<feature type="transmembrane region" description="Helical" evidence="9">
    <location>
        <begin position="927"/>
        <end position="948"/>
    </location>
</feature>
<dbReference type="PANTHER" id="PTHR19229:SF241">
    <property type="entry name" value="ABC TRANSPORTER DOMAIN-CONTAINING PROTEIN"/>
    <property type="match status" value="1"/>
</dbReference>
<proteinExistence type="inferred from homology"/>
<organism evidence="11">
    <name type="scientific">Oikopleura dioica</name>
    <name type="common">Tunicate</name>
    <dbReference type="NCBI Taxonomy" id="34765"/>
    <lineage>
        <taxon>Eukaryota</taxon>
        <taxon>Metazoa</taxon>
        <taxon>Chordata</taxon>
        <taxon>Tunicata</taxon>
        <taxon>Appendicularia</taxon>
        <taxon>Copelata</taxon>
        <taxon>Oikopleuridae</taxon>
        <taxon>Oikopleura</taxon>
    </lineage>
</organism>
<keyword evidence="3" id="KW-0813">Transport</keyword>
<dbReference type="Proteomes" id="UP000001307">
    <property type="component" value="Unassembled WGS sequence"/>
</dbReference>
<protein>
    <recommendedName>
        <fullName evidence="10">ABC transporter domain-containing protein</fullName>
    </recommendedName>
</protein>
<dbReference type="SUPFAM" id="SSF52540">
    <property type="entry name" value="P-loop containing nucleoside triphosphate hydrolases"/>
    <property type="match status" value="2"/>
</dbReference>
<dbReference type="Pfam" id="PF00005">
    <property type="entry name" value="ABC_tran"/>
    <property type="match status" value="2"/>
</dbReference>
<evidence type="ECO:0000256" key="7">
    <source>
        <dbReference type="ARBA" id="ARBA00022989"/>
    </source>
</evidence>
<sequence length="1388" mass="155395">MELVAQSKNKTDAEIENMKSQGDLLNRFPKEKSLNDPLAGVLEQHLSFVILLAFCFLGQQVVKRIANDKESRLKEYMLMMKLGRDVLWRSYFVFYAIIALLAVFCFTTTIFLPISGNAVLIFSNFSVIFVFCFLYCCSLITLSFLTTVFFSTGSAASAASTTIIFFLFIPYSFIAMNKSEVFSPFVTLMSFSSPVAMSIGCSIIASKEVDGVGVTWSNLGEPVSLVDDDSMKNAFIMLILDTILYYVLARYLDMIYPGKYGIAKPWNFFNSSKLKNSDSEKLLKIDGQNKTGIIVEEVEKTFAISNLGIRKALDKVSFTCPQDQVTVLLGPNGAGKSTLMNIMCGTLKPDAGMVQIDGHCMDSEPELARKSLGMCPQFDIVIDGLTPLQHLLFFAQLKGSSKDSALEESENLLSKMKLESKTNTPVEDLSGGMRRKLSLAIALCGGSRAIVLDEPSSGLDVVSRSEIWEIISKYSTGKTILLSTHYTDEAEALADNIVVMAGGNVLRAEPVTQFKSSTSSGFLLSISLTTTACLDSFSKWLNEFDAEAQIVESSGAQILILLPKTQNPKFFFKELETRKAELGVSCFSINDEGLEQSFIKIINKHSSENFFMKKSAKKELEPENEKLIVDPFLKPSLSGISLWWGQFIGCMMKNYFHWKKNWKIFLCELLVPALMTFISIRQIVTAPQGRFSPEIGFTIDEYSQAGIKEISNFHWNSRKDESNEHILALNQKALAFGLSIFENQNKENQVIGWFNPQMYHSAPAALQQASNFLLAEILNSTRDNFIKTTNHPFPMPETLLSEHAKSDFNLQAMTLVYNLIIGIMVMFSAFSLLPVREKKCGMNVLQTCAGVSQKIRWSAQYFWDLATCVPSILLVLVILFSCREMEAMQAFIDHIDVVITIFLLFSLAQLPMVYLTSFHQKDPASSICFNVNLCVVFTMCTFLSVTLVRQFDTFEKAEMINSWFLWFPPHCFAMSFFDLYFNAQMGKTCESAGYRKLCDYGILPYVENPYSLENGGVGKYLVAFLAQIIIFWTLLMMMQVFDQVDLKMWIKKKIAKIYKRNELEAENLVGDEKLIVKDLHKNYGNFKALKGVNFDVAAGECVGLLGANGAGKSTTFKILTGQLQPNIGFAKVDGFDISTQKSRALEKLGYCPQYDAILKQLSPNEVLQIFARLRGVEAKKIDPLVRSLIELLEISDYRDQSISELSGGTRRKVSVALTIIGDSQTIILDEPSCGLDPKSRKELKKVIKTLLEKGKSVLLSSHSMEECASLCQRMCILNKGSVAYFGSQQNLKNQFSKHLHVVIEIKEENRSAVLNGLKAIDSGMTYSTAGSNMIRVLVDKNVRMSELFGFLESAQIEKQLNSYTVRETALEDIFHEIENSENSILESV</sequence>
<dbReference type="FunFam" id="3.40.50.300:FF:000335">
    <property type="entry name" value="ATP binding cassette subfamily A member 5"/>
    <property type="match status" value="1"/>
</dbReference>
<dbReference type="InterPro" id="IPR003439">
    <property type="entry name" value="ABC_transporter-like_ATP-bd"/>
</dbReference>
<dbReference type="GO" id="GO:0140359">
    <property type="term" value="F:ABC-type transporter activity"/>
    <property type="evidence" value="ECO:0007669"/>
    <property type="project" value="InterPro"/>
</dbReference>
<evidence type="ECO:0000256" key="3">
    <source>
        <dbReference type="ARBA" id="ARBA00022448"/>
    </source>
</evidence>
<feature type="transmembrane region" description="Helical" evidence="9">
    <location>
        <begin position="118"/>
        <end position="142"/>
    </location>
</feature>
<feature type="domain" description="ABC transporter" evidence="10">
    <location>
        <begin position="293"/>
        <end position="527"/>
    </location>
</feature>
<keyword evidence="4 9" id="KW-0812">Transmembrane</keyword>
<feature type="domain" description="ABC transporter" evidence="10">
    <location>
        <begin position="1074"/>
        <end position="1304"/>
    </location>
</feature>
<evidence type="ECO:0000313" key="12">
    <source>
        <dbReference type="Proteomes" id="UP000001307"/>
    </source>
</evidence>
<feature type="transmembrane region" description="Helical" evidence="9">
    <location>
        <begin position="960"/>
        <end position="981"/>
    </location>
</feature>
<evidence type="ECO:0000313" key="11">
    <source>
        <dbReference type="EMBL" id="CBY06989.1"/>
    </source>
</evidence>
<comment type="similarity">
    <text evidence="2">Belongs to the ABC transporter superfamily. ABCA family.</text>
</comment>
<dbReference type="OrthoDB" id="6512918at2759"/>
<feature type="transmembrane region" description="Helical" evidence="9">
    <location>
        <begin position="861"/>
        <end position="882"/>
    </location>
</feature>